<keyword evidence="4" id="KW-1185">Reference proteome</keyword>
<dbReference type="InterPro" id="IPR028939">
    <property type="entry name" value="P5C_Rdtase_cat_N"/>
</dbReference>
<name>A0ABY4NBT8_9MICO</name>
<protein>
    <submittedName>
        <fullName evidence="3">NAD(P)-binding domain-containing protein</fullName>
    </submittedName>
</protein>
<dbReference type="Pfam" id="PF03807">
    <property type="entry name" value="F420_oxidored"/>
    <property type="match status" value="1"/>
</dbReference>
<dbReference type="Proteomes" id="UP001055868">
    <property type="component" value="Chromosome"/>
</dbReference>
<dbReference type="InterPro" id="IPR036291">
    <property type="entry name" value="NAD(P)-bd_dom_sf"/>
</dbReference>
<evidence type="ECO:0000313" key="3">
    <source>
        <dbReference type="EMBL" id="UQN30905.1"/>
    </source>
</evidence>
<dbReference type="RefSeq" id="WP_249480304.1">
    <property type="nucleotide sequence ID" value="NZ_CP097218.1"/>
</dbReference>
<evidence type="ECO:0000259" key="2">
    <source>
        <dbReference type="Pfam" id="PF03807"/>
    </source>
</evidence>
<feature type="domain" description="Pyrroline-5-carboxylate reductase catalytic N-terminal" evidence="2">
    <location>
        <begin position="2"/>
        <end position="105"/>
    </location>
</feature>
<organism evidence="3 4">
    <name type="scientific">Brachybacterium kimchii</name>
    <dbReference type="NCBI Taxonomy" id="2942909"/>
    <lineage>
        <taxon>Bacteria</taxon>
        <taxon>Bacillati</taxon>
        <taxon>Actinomycetota</taxon>
        <taxon>Actinomycetes</taxon>
        <taxon>Micrococcales</taxon>
        <taxon>Dermabacteraceae</taxon>
        <taxon>Brachybacterium</taxon>
    </lineage>
</organism>
<evidence type="ECO:0000313" key="4">
    <source>
        <dbReference type="Proteomes" id="UP001055868"/>
    </source>
</evidence>
<reference evidence="3" key="1">
    <citation type="submission" date="2022-05" db="EMBL/GenBank/DDBJ databases">
        <title>Genomic analysis of Brachybacterium sp. CBA3104.</title>
        <authorList>
            <person name="Roh S.W."/>
            <person name="Kim Y.B."/>
            <person name="Kim Y."/>
        </authorList>
    </citation>
    <scope>NUCLEOTIDE SEQUENCE</scope>
    <source>
        <strain evidence="3">CBA3104</strain>
    </source>
</reference>
<sequence>MKIAVIGTGGVGRTLAAALATLGHEVAVGTRSVENTLARTEPDVFGNPPYSQWQQEHTDIQLLPFAEAGAFGEIVLNATNGANSLTALEAVGAENLDGKVLLDVALPLDLSQGMPPTLTVANTDSLAEQIQRTYPEAKVVKSLNSVAFPVMVDPSRVPGEHSVFVAGDHEDAKAAVRSLLEGFGWPTGAIIDLGGITGARGAEMYSRLYFTLAGVLDTFDFNIKVVRGA</sequence>
<dbReference type="EMBL" id="CP097218">
    <property type="protein sequence ID" value="UQN30905.1"/>
    <property type="molecule type" value="Genomic_DNA"/>
</dbReference>
<evidence type="ECO:0000256" key="1">
    <source>
        <dbReference type="ARBA" id="ARBA00023002"/>
    </source>
</evidence>
<gene>
    <name evidence="3" type="ORF">M4486_06310</name>
</gene>
<proteinExistence type="predicted"/>
<dbReference type="Gene3D" id="3.40.50.720">
    <property type="entry name" value="NAD(P)-binding Rossmann-like Domain"/>
    <property type="match status" value="1"/>
</dbReference>
<dbReference type="InterPro" id="IPR051267">
    <property type="entry name" value="STEAP_metalloreductase"/>
</dbReference>
<dbReference type="PANTHER" id="PTHR14239">
    <property type="entry name" value="DUDULIN-RELATED"/>
    <property type="match status" value="1"/>
</dbReference>
<accession>A0ABY4NBT8</accession>
<keyword evidence="1" id="KW-0560">Oxidoreductase</keyword>
<dbReference type="SUPFAM" id="SSF51735">
    <property type="entry name" value="NAD(P)-binding Rossmann-fold domains"/>
    <property type="match status" value="1"/>
</dbReference>